<sequence>MKTVSYTCMYNIVSPCRIYQGLFKKAEKKSKPCEHLNVLGEERFKGVILVNLAQNLPNSTYGELVALVRQIIVLANKCCSDTTDPECLKEEIDIFENKICAEQGILDKHKGLSDCCSKAGHERDECFLKHRKESPRDFPPIPKLENEERCKKFQEDKLTFMGQYVYEVARRQCELPSQVALLIGIKYEKMFEDCCKAEKPSDCIDAKEPVIKDAFHDYVVELKSICQITKKFGTRVIQAKKLVEYSQKLPQVSFSEVFQMIQKITAVNKLCCEGDMMKCVLKRKELIENVCSNQESIKRTKHLAECCNRPLVERGLCITTMEPDEKPKDLSERIGEFIEDQQICKNFTEGQDLFLGRFLYEYARRHPELSTQLILRIGKGYEELLTKCCQTDNPYQCYSNAIDEVTLKKGIQEDKELFKSRCDILKKDGIEHLQQILLIDYTKKIPQAAPEVLFELSKQLTAVGVKCCKKDHPMPCTEEYISKIIGMVCENEDLSHLSPNVIHCCNESYSSRRPCFTNMKTDTSYMPPEFSVDAFIFHADVCTASPEEISKRKSYFLTKLVKWKPTINDEQLKKTIKVFEDLKDQCCKTDDPGNCFQNKCPKLPVVWTWVYI</sequence>
<dbReference type="CDD" id="cd00015">
    <property type="entry name" value="ALBUMIN"/>
    <property type="match status" value="3"/>
</dbReference>
<dbReference type="EMBL" id="AFYH01230420">
    <property type="status" value="NOT_ANNOTATED_CDS"/>
    <property type="molecule type" value="Genomic_DNA"/>
</dbReference>
<evidence type="ECO:0000256" key="3">
    <source>
        <dbReference type="ARBA" id="ARBA00022729"/>
    </source>
</evidence>
<keyword evidence="4" id="KW-0677">Repeat</keyword>
<reference evidence="8" key="1">
    <citation type="submission" date="2011-08" db="EMBL/GenBank/DDBJ databases">
        <title>The draft genome of Latimeria chalumnae.</title>
        <authorList>
            <person name="Di Palma F."/>
            <person name="Alfoldi J."/>
            <person name="Johnson J."/>
            <person name="Berlin A."/>
            <person name="Gnerre S."/>
            <person name="Jaffe D."/>
            <person name="MacCallum I."/>
            <person name="Young S."/>
            <person name="Walker B.J."/>
            <person name="Lander E."/>
            <person name="Lindblad-Toh K."/>
        </authorList>
    </citation>
    <scope>NUCLEOTIDE SEQUENCE [LARGE SCALE GENOMIC DNA]</scope>
    <source>
        <strain evidence="8">Wild caught</strain>
    </source>
</reference>
<evidence type="ECO:0000259" key="6">
    <source>
        <dbReference type="PROSITE" id="PS51438"/>
    </source>
</evidence>
<keyword evidence="5" id="KW-1015">Disulfide bond</keyword>
<proteinExistence type="predicted"/>
<dbReference type="EMBL" id="AFYH01230419">
    <property type="status" value="NOT_ANNOTATED_CDS"/>
    <property type="molecule type" value="Genomic_DNA"/>
</dbReference>
<name>H3A4E6_LATCH</name>
<feature type="domain" description="Albumin" evidence="6">
    <location>
        <begin position="409"/>
        <end position="604"/>
    </location>
</feature>
<feature type="domain" description="Albumin" evidence="6">
    <location>
        <begin position="20"/>
        <end position="213"/>
    </location>
</feature>
<dbReference type="SMART" id="SM00103">
    <property type="entry name" value="ALBUMIN"/>
    <property type="match status" value="3"/>
</dbReference>
<dbReference type="PROSITE" id="PS00212">
    <property type="entry name" value="ALBUMIN_1"/>
    <property type="match status" value="1"/>
</dbReference>
<evidence type="ECO:0000256" key="4">
    <source>
        <dbReference type="ARBA" id="ARBA00022737"/>
    </source>
</evidence>
<dbReference type="GO" id="GO:0005737">
    <property type="term" value="C:cytoplasm"/>
    <property type="evidence" value="ECO:0007669"/>
    <property type="project" value="TreeGrafter"/>
</dbReference>
<dbReference type="eggNOG" id="ENOG502R7EA">
    <property type="taxonomic scope" value="Eukaryota"/>
</dbReference>
<dbReference type="PANTHER" id="PTHR11385:SF14">
    <property type="entry name" value="AFAMIN"/>
    <property type="match status" value="1"/>
</dbReference>
<dbReference type="SUPFAM" id="SSF48552">
    <property type="entry name" value="Serum albumin-like"/>
    <property type="match status" value="3"/>
</dbReference>
<dbReference type="PRINTS" id="PR00802">
    <property type="entry name" value="SERUMALBUMIN"/>
</dbReference>
<dbReference type="GO" id="GO:0072562">
    <property type="term" value="C:blood microparticle"/>
    <property type="evidence" value="ECO:0007669"/>
    <property type="project" value="TreeGrafter"/>
</dbReference>
<dbReference type="GeneTree" id="ENSGT00390000000113"/>
<dbReference type="FunFam" id="1.10.246.10:FF:000002">
    <property type="entry name" value="Serum albumin"/>
    <property type="match status" value="2"/>
</dbReference>
<dbReference type="AlphaFoldDB" id="H3A4E6"/>
<feature type="domain" description="Albumin" evidence="6">
    <location>
        <begin position="214"/>
        <end position="406"/>
    </location>
</feature>
<evidence type="ECO:0000313" key="8">
    <source>
        <dbReference type="Proteomes" id="UP000008672"/>
    </source>
</evidence>
<dbReference type="InParanoid" id="H3A4E6"/>
<dbReference type="InterPro" id="IPR020858">
    <property type="entry name" value="Serum_albumin-like"/>
</dbReference>
<keyword evidence="3" id="KW-0732">Signal</keyword>
<dbReference type="OMA" id="ADPHACY"/>
<dbReference type="Ensembl" id="ENSLACT00000004556.1">
    <property type="protein sequence ID" value="ENSLACP00000004517.1"/>
    <property type="gene ID" value="ENSLACG00000004019.1"/>
</dbReference>
<dbReference type="InterPro" id="IPR000264">
    <property type="entry name" value="ALB/AFP/VDB"/>
</dbReference>
<dbReference type="InterPro" id="IPR020857">
    <property type="entry name" value="Serum_albumin_CS"/>
</dbReference>
<accession>H3A4E6</accession>
<dbReference type="GO" id="GO:0036094">
    <property type="term" value="F:small molecule binding"/>
    <property type="evidence" value="ECO:0007669"/>
    <property type="project" value="TreeGrafter"/>
</dbReference>
<dbReference type="FunCoup" id="H3A4E6">
    <property type="interactions" value="863"/>
</dbReference>
<evidence type="ECO:0000256" key="5">
    <source>
        <dbReference type="ARBA" id="ARBA00023157"/>
    </source>
</evidence>
<keyword evidence="2" id="KW-0964">Secreted</keyword>
<gene>
    <name evidence="7" type="primary">LOC102347143</name>
</gene>
<evidence type="ECO:0000256" key="2">
    <source>
        <dbReference type="ARBA" id="ARBA00022525"/>
    </source>
</evidence>
<reference evidence="7" key="3">
    <citation type="submission" date="2025-09" db="UniProtKB">
        <authorList>
            <consortium name="Ensembl"/>
        </authorList>
    </citation>
    <scope>IDENTIFICATION</scope>
</reference>
<dbReference type="Pfam" id="PF00273">
    <property type="entry name" value="Serum_albumin"/>
    <property type="match status" value="3"/>
</dbReference>
<dbReference type="PROSITE" id="PS51438">
    <property type="entry name" value="ALBUMIN_2"/>
    <property type="match status" value="3"/>
</dbReference>
<dbReference type="EMBL" id="AFYH01230417">
    <property type="status" value="NOT_ANNOTATED_CDS"/>
    <property type="molecule type" value="Genomic_DNA"/>
</dbReference>
<dbReference type="InterPro" id="IPR014760">
    <property type="entry name" value="Serum_albumin_N"/>
</dbReference>
<evidence type="ECO:0000256" key="1">
    <source>
        <dbReference type="ARBA" id="ARBA00004613"/>
    </source>
</evidence>
<dbReference type="HOGENOM" id="CLU_030161_1_0_1"/>
<dbReference type="STRING" id="7897.ENSLACP00000004517"/>
<keyword evidence="8" id="KW-1185">Reference proteome</keyword>
<reference evidence="7" key="2">
    <citation type="submission" date="2025-08" db="UniProtKB">
        <authorList>
            <consortium name="Ensembl"/>
        </authorList>
    </citation>
    <scope>IDENTIFICATION</scope>
</reference>
<dbReference type="EMBL" id="AFYH01230416">
    <property type="status" value="NOT_ANNOTATED_CDS"/>
    <property type="molecule type" value="Genomic_DNA"/>
</dbReference>
<dbReference type="PANTHER" id="PTHR11385">
    <property type="entry name" value="SERUM ALBUMIN-RELATED"/>
    <property type="match status" value="1"/>
</dbReference>
<dbReference type="Bgee" id="ENSLACG00000004019">
    <property type="expression patterns" value="Expressed in chordate pharynx and 2 other cell types or tissues"/>
</dbReference>
<dbReference type="Proteomes" id="UP000008672">
    <property type="component" value="Unassembled WGS sequence"/>
</dbReference>
<dbReference type="EMBL" id="AFYH01230418">
    <property type="status" value="NOT_ANNOTATED_CDS"/>
    <property type="molecule type" value="Genomic_DNA"/>
</dbReference>
<comment type="subcellular location">
    <subcellularLocation>
        <location evidence="1">Secreted</location>
    </subcellularLocation>
</comment>
<organism evidence="7 8">
    <name type="scientific">Latimeria chalumnae</name>
    <name type="common">Coelacanth</name>
    <dbReference type="NCBI Taxonomy" id="7897"/>
    <lineage>
        <taxon>Eukaryota</taxon>
        <taxon>Metazoa</taxon>
        <taxon>Chordata</taxon>
        <taxon>Craniata</taxon>
        <taxon>Vertebrata</taxon>
        <taxon>Euteleostomi</taxon>
        <taxon>Coelacanthiformes</taxon>
        <taxon>Coelacanthidae</taxon>
        <taxon>Latimeria</taxon>
    </lineage>
</organism>
<protein>
    <recommendedName>
        <fullName evidence="6">Albumin domain-containing protein</fullName>
    </recommendedName>
</protein>
<dbReference type="Gene3D" id="1.10.246.10">
    <property type="match status" value="6"/>
</dbReference>
<dbReference type="FunFam" id="1.10.246.10:FF:000001">
    <property type="entry name" value="Serum albumin"/>
    <property type="match status" value="1"/>
</dbReference>
<evidence type="ECO:0000313" key="7">
    <source>
        <dbReference type="Ensembl" id="ENSLACP00000004517.1"/>
    </source>
</evidence>